<protein>
    <submittedName>
        <fullName evidence="1">Uncharacterized protein</fullName>
    </submittedName>
</protein>
<name>A0A0F9SKG0_9ZZZZ</name>
<dbReference type="SUPFAM" id="SSF57938">
    <property type="entry name" value="DnaJ/Hsp40 cysteine-rich domain"/>
    <property type="match status" value="1"/>
</dbReference>
<dbReference type="InterPro" id="IPR036410">
    <property type="entry name" value="HSP_DnaJ_Cys-rich_dom_sf"/>
</dbReference>
<gene>
    <name evidence="1" type="ORF">LCGC14_0763590</name>
</gene>
<reference evidence="1" key="1">
    <citation type="journal article" date="2015" name="Nature">
        <title>Complex archaea that bridge the gap between prokaryotes and eukaryotes.</title>
        <authorList>
            <person name="Spang A."/>
            <person name="Saw J.H."/>
            <person name="Jorgensen S.L."/>
            <person name="Zaremba-Niedzwiedzka K."/>
            <person name="Martijn J."/>
            <person name="Lind A.E."/>
            <person name="van Eijk R."/>
            <person name="Schleper C."/>
            <person name="Guy L."/>
            <person name="Ettema T.J."/>
        </authorList>
    </citation>
    <scope>NUCLEOTIDE SEQUENCE</scope>
</reference>
<organism evidence="1">
    <name type="scientific">marine sediment metagenome</name>
    <dbReference type="NCBI Taxonomy" id="412755"/>
    <lineage>
        <taxon>unclassified sequences</taxon>
        <taxon>metagenomes</taxon>
        <taxon>ecological metagenomes</taxon>
    </lineage>
</organism>
<sequence>MDFNESAQNLRELISHLVPCTHCRGIGSLPGRWRLRPCPTCQNTGREALSDSEIKIELAALEGLRYAFKVGCLPEADPIDFNELEEIGG</sequence>
<accession>A0A0F9SKG0</accession>
<dbReference type="AlphaFoldDB" id="A0A0F9SKG0"/>
<evidence type="ECO:0000313" key="1">
    <source>
        <dbReference type="EMBL" id="KKN37411.1"/>
    </source>
</evidence>
<proteinExistence type="predicted"/>
<comment type="caution">
    <text evidence="1">The sequence shown here is derived from an EMBL/GenBank/DDBJ whole genome shotgun (WGS) entry which is preliminary data.</text>
</comment>
<dbReference type="EMBL" id="LAZR01001895">
    <property type="protein sequence ID" value="KKN37411.1"/>
    <property type="molecule type" value="Genomic_DNA"/>
</dbReference>